<evidence type="ECO:0000256" key="2">
    <source>
        <dbReference type="SAM" id="Phobius"/>
    </source>
</evidence>
<feature type="compositionally biased region" description="Pro residues" evidence="1">
    <location>
        <begin position="56"/>
        <end position="74"/>
    </location>
</feature>
<feature type="transmembrane region" description="Helical" evidence="2">
    <location>
        <begin position="12"/>
        <end position="36"/>
    </location>
</feature>
<evidence type="ECO:0000313" key="3">
    <source>
        <dbReference type="EMBL" id="MFC3760424.1"/>
    </source>
</evidence>
<feature type="region of interest" description="Disordered" evidence="1">
    <location>
        <begin position="48"/>
        <end position="74"/>
    </location>
</feature>
<dbReference type="EMBL" id="JBHRZH010000005">
    <property type="protein sequence ID" value="MFC3760424.1"/>
    <property type="molecule type" value="Genomic_DNA"/>
</dbReference>
<proteinExistence type="predicted"/>
<comment type="caution">
    <text evidence="3">The sequence shown here is derived from an EMBL/GenBank/DDBJ whole genome shotgun (WGS) entry which is preliminary data.</text>
</comment>
<accession>A0ABV7Y7T1</accession>
<gene>
    <name evidence="3" type="ORF">ACFOUW_06220</name>
</gene>
<keyword evidence="2" id="KW-0812">Transmembrane</keyword>
<evidence type="ECO:0000313" key="4">
    <source>
        <dbReference type="Proteomes" id="UP001595699"/>
    </source>
</evidence>
<keyword evidence="2" id="KW-0472">Membrane</keyword>
<sequence>MVTLLAAERDPSVWVGPGLLGFVVIMGLVVATILLWRNMNKQLKKVTFDDGSEPAAPTPTEPAEPQPNGKPSPS</sequence>
<dbReference type="RefSeq" id="WP_205122529.1">
    <property type="nucleotide sequence ID" value="NZ_JAFBCM010000001.1"/>
</dbReference>
<keyword evidence="2" id="KW-1133">Transmembrane helix</keyword>
<organism evidence="3 4">
    <name type="scientific">Tenggerimyces flavus</name>
    <dbReference type="NCBI Taxonomy" id="1708749"/>
    <lineage>
        <taxon>Bacteria</taxon>
        <taxon>Bacillati</taxon>
        <taxon>Actinomycetota</taxon>
        <taxon>Actinomycetes</taxon>
        <taxon>Propionibacteriales</taxon>
        <taxon>Nocardioidaceae</taxon>
        <taxon>Tenggerimyces</taxon>
    </lineage>
</organism>
<name>A0ABV7Y7T1_9ACTN</name>
<dbReference type="Proteomes" id="UP001595699">
    <property type="component" value="Unassembled WGS sequence"/>
</dbReference>
<protein>
    <submittedName>
        <fullName evidence="3">Uncharacterized protein</fullName>
    </submittedName>
</protein>
<evidence type="ECO:0000256" key="1">
    <source>
        <dbReference type="SAM" id="MobiDB-lite"/>
    </source>
</evidence>
<keyword evidence="4" id="KW-1185">Reference proteome</keyword>
<reference evidence="4" key="1">
    <citation type="journal article" date="2019" name="Int. J. Syst. Evol. Microbiol.">
        <title>The Global Catalogue of Microorganisms (GCM) 10K type strain sequencing project: providing services to taxonomists for standard genome sequencing and annotation.</title>
        <authorList>
            <consortium name="The Broad Institute Genomics Platform"/>
            <consortium name="The Broad Institute Genome Sequencing Center for Infectious Disease"/>
            <person name="Wu L."/>
            <person name="Ma J."/>
        </authorList>
    </citation>
    <scope>NUCLEOTIDE SEQUENCE [LARGE SCALE GENOMIC DNA]</scope>
    <source>
        <strain evidence="4">CGMCC 4.7241</strain>
    </source>
</reference>